<name>E5R076_ARTGP</name>
<dbReference type="eggNOG" id="ENOG502SS5Y">
    <property type="taxonomic scope" value="Eukaryota"/>
</dbReference>
<dbReference type="AlphaFoldDB" id="E5R076"/>
<dbReference type="VEuPathDB" id="FungiDB:MGYG_00527"/>
<dbReference type="InParanoid" id="E5R076"/>
<dbReference type="RefSeq" id="XP_003176439.1">
    <property type="nucleotide sequence ID" value="XM_003176391.1"/>
</dbReference>
<protein>
    <submittedName>
        <fullName evidence="1">Uncharacterized protein</fullName>
    </submittedName>
</protein>
<evidence type="ECO:0000313" key="1">
    <source>
        <dbReference type="EMBL" id="EFQ97487.1"/>
    </source>
</evidence>
<keyword evidence="2" id="KW-1185">Reference proteome</keyword>
<evidence type="ECO:0000313" key="2">
    <source>
        <dbReference type="Proteomes" id="UP000002669"/>
    </source>
</evidence>
<dbReference type="GeneID" id="10031756"/>
<organism evidence="2">
    <name type="scientific">Arthroderma gypseum (strain ATCC MYA-4604 / CBS 118893)</name>
    <name type="common">Microsporum gypseum</name>
    <dbReference type="NCBI Taxonomy" id="535722"/>
    <lineage>
        <taxon>Eukaryota</taxon>
        <taxon>Fungi</taxon>
        <taxon>Dikarya</taxon>
        <taxon>Ascomycota</taxon>
        <taxon>Pezizomycotina</taxon>
        <taxon>Eurotiomycetes</taxon>
        <taxon>Eurotiomycetidae</taxon>
        <taxon>Onygenales</taxon>
        <taxon>Arthrodermataceae</taxon>
        <taxon>Nannizzia</taxon>
    </lineage>
</organism>
<dbReference type="HOGENOM" id="CLU_1229669_0_0_1"/>
<accession>E5R076</accession>
<dbReference type="OrthoDB" id="4490227at2759"/>
<sequence>MALRNPTDTWPLGLRFIMTIKPQDEQAPPPVDGFIMYPRHGYTSGSSPTSSSFFFAINGTELIHKYSPGWFTILGYFEVEHTCIDVQPGLGIREYSYFSDPFKVNFAVSDGAPLPDIEAAVNLCPNHTAWLKPYGVQKYTNCFLRNITADLPPVSDPCLVKPFANELAADVSRTMLDLMGCPDGDWRTIKEPCPPMETKRSGVPRKEPGLVSLLAAAVISAWVVL</sequence>
<proteinExistence type="predicted"/>
<gene>
    <name evidence="1" type="ORF">MGYG_00527</name>
</gene>
<dbReference type="EMBL" id="DS989822">
    <property type="protein sequence ID" value="EFQ97487.1"/>
    <property type="molecule type" value="Genomic_DNA"/>
</dbReference>
<reference evidence="2" key="1">
    <citation type="journal article" date="2012" name="MBio">
        <title>Comparative genome analysis of Trichophyton rubrum and related dermatophytes reveals candidate genes involved in infection.</title>
        <authorList>
            <person name="Martinez D.A."/>
            <person name="Oliver B.G."/>
            <person name="Graeser Y."/>
            <person name="Goldberg J.M."/>
            <person name="Li W."/>
            <person name="Martinez-Rossi N.M."/>
            <person name="Monod M."/>
            <person name="Shelest E."/>
            <person name="Barton R.C."/>
            <person name="Birch E."/>
            <person name="Brakhage A.A."/>
            <person name="Chen Z."/>
            <person name="Gurr S.J."/>
            <person name="Heiman D."/>
            <person name="Heitman J."/>
            <person name="Kosti I."/>
            <person name="Rossi A."/>
            <person name="Saif S."/>
            <person name="Samalova M."/>
            <person name="Saunders C.W."/>
            <person name="Shea T."/>
            <person name="Summerbell R.C."/>
            <person name="Xu J."/>
            <person name="Young S."/>
            <person name="Zeng Q."/>
            <person name="Birren B.W."/>
            <person name="Cuomo C.A."/>
            <person name="White T.C."/>
        </authorList>
    </citation>
    <scope>NUCLEOTIDE SEQUENCE [LARGE SCALE GENOMIC DNA]</scope>
    <source>
        <strain evidence="2">ATCC MYA-4604 / CBS 118893</strain>
    </source>
</reference>
<dbReference type="Proteomes" id="UP000002669">
    <property type="component" value="Unassembled WGS sequence"/>
</dbReference>